<dbReference type="AlphaFoldDB" id="A0A150HLB3"/>
<dbReference type="Proteomes" id="UP000075680">
    <property type="component" value="Unassembled WGS sequence"/>
</dbReference>
<name>A0A150HLB3_9GAMM</name>
<dbReference type="EMBL" id="JRUE01000212">
    <property type="protein sequence ID" value="KXZ65927.1"/>
    <property type="molecule type" value="Genomic_DNA"/>
</dbReference>
<sequence length="57" mass="6647">MKSNLAHKPSRLQQLLDQRRAELKNQTFRDSYVESVRVDFVAVLERNFNQINKGDAA</sequence>
<evidence type="ECO:0000313" key="1">
    <source>
        <dbReference type="EMBL" id="KXZ65927.1"/>
    </source>
</evidence>
<organism evidence="1 2">
    <name type="scientific">Acinetobacter venetianus</name>
    <dbReference type="NCBI Taxonomy" id="52133"/>
    <lineage>
        <taxon>Bacteria</taxon>
        <taxon>Pseudomonadati</taxon>
        <taxon>Pseudomonadota</taxon>
        <taxon>Gammaproteobacteria</taxon>
        <taxon>Moraxellales</taxon>
        <taxon>Moraxellaceae</taxon>
        <taxon>Acinetobacter</taxon>
    </lineage>
</organism>
<evidence type="ECO:0000313" key="2">
    <source>
        <dbReference type="Proteomes" id="UP000075680"/>
    </source>
</evidence>
<reference evidence="1 2" key="1">
    <citation type="journal article" date="2016" name="Sci. Rep.">
        <title>Genomic and phenotypic characterization of the species Acinetobacter venetianus.</title>
        <authorList>
            <person name="Fondi M."/>
            <person name="Maida I."/>
            <person name="Perrin E."/>
            <person name="Orlandini V."/>
            <person name="La Torre L."/>
            <person name="Bosi E."/>
            <person name="Negroni A."/>
            <person name="Zanaroli G."/>
            <person name="Fava F."/>
            <person name="Decorosi F."/>
            <person name="Giovannetti L."/>
            <person name="Viti C."/>
            <person name="Vaneechoutte M."/>
            <person name="Dijkshoorn L."/>
            <person name="Fani R."/>
        </authorList>
    </citation>
    <scope>NUCLEOTIDE SEQUENCE [LARGE SCALE GENOMIC DNA]</scope>
    <source>
        <strain evidence="1 2">LUH5627</strain>
    </source>
</reference>
<proteinExistence type="predicted"/>
<accession>A0A150HLB3</accession>
<comment type="caution">
    <text evidence="1">The sequence shown here is derived from an EMBL/GenBank/DDBJ whole genome shotgun (WGS) entry which is preliminary data.</text>
</comment>
<gene>
    <name evidence="1" type="ORF">AVENLUH5627_02657</name>
</gene>
<dbReference type="RefSeq" id="WP_155722727.1">
    <property type="nucleotide sequence ID" value="NZ_JRUE01000212.1"/>
</dbReference>
<dbReference type="PATRIC" id="fig|52133.18.peg.2727"/>
<protein>
    <submittedName>
        <fullName evidence="1">Uncharacterized protein</fullName>
    </submittedName>
</protein>